<dbReference type="Proteomes" id="UP000019225">
    <property type="component" value="Chromosome"/>
</dbReference>
<keyword evidence="2" id="KW-1185">Reference proteome</keyword>
<dbReference type="STRING" id="1449976.KALB_4958"/>
<protein>
    <recommendedName>
        <fullName evidence="3">Phage terminase small subunit P27 family</fullName>
    </recommendedName>
</protein>
<dbReference type="NCBIfam" id="TIGR01558">
    <property type="entry name" value="sm_term_P27"/>
    <property type="match status" value="1"/>
</dbReference>
<dbReference type="RefSeq" id="WP_025358335.1">
    <property type="nucleotide sequence ID" value="NZ_CP007155.1"/>
</dbReference>
<sequence length="152" mass="16544">MGKRGPAPKPNALRVLHGERPYRINTAEPQPAEERIEPTQELTEYARAAWDLLAPDLIVKHVLTAWDVHAFTAYCVAAGTFREASEHLTTYGLTGRGAAGGEIKSPYWQIMRDSIDAMVKLGGRFGLTPSDRAQLSIGGGDERASGAERLLS</sequence>
<dbReference type="InterPro" id="IPR006448">
    <property type="entry name" value="Phage_term_ssu_P27"/>
</dbReference>
<dbReference type="eggNOG" id="COG3747">
    <property type="taxonomic scope" value="Bacteria"/>
</dbReference>
<evidence type="ECO:0008006" key="3">
    <source>
        <dbReference type="Google" id="ProtNLM"/>
    </source>
</evidence>
<reference evidence="1 2" key="1">
    <citation type="journal article" date="2014" name="BMC Genomics">
        <title>Complete genome sequence of producer of the glycopeptide antibiotic Aculeximycin Kutzneria albida DSM 43870T, a representative of minor genus of Pseudonocardiaceae.</title>
        <authorList>
            <person name="Rebets Y."/>
            <person name="Tokovenko B."/>
            <person name="Lushchyk I."/>
            <person name="Ruckert C."/>
            <person name="Zaburannyi N."/>
            <person name="Bechthold A."/>
            <person name="Kalinowski J."/>
            <person name="Luzhetskyy A."/>
        </authorList>
    </citation>
    <scope>NUCLEOTIDE SEQUENCE [LARGE SCALE GENOMIC DNA]</scope>
    <source>
        <strain evidence="1">DSM 43870</strain>
    </source>
</reference>
<organism evidence="1 2">
    <name type="scientific">Kutzneria albida DSM 43870</name>
    <dbReference type="NCBI Taxonomy" id="1449976"/>
    <lineage>
        <taxon>Bacteria</taxon>
        <taxon>Bacillati</taxon>
        <taxon>Actinomycetota</taxon>
        <taxon>Actinomycetes</taxon>
        <taxon>Pseudonocardiales</taxon>
        <taxon>Pseudonocardiaceae</taxon>
        <taxon>Kutzneria</taxon>
    </lineage>
</organism>
<proteinExistence type="predicted"/>
<evidence type="ECO:0000313" key="1">
    <source>
        <dbReference type="EMBL" id="AHH98320.1"/>
    </source>
</evidence>
<dbReference type="EMBL" id="CP007155">
    <property type="protein sequence ID" value="AHH98320.1"/>
    <property type="molecule type" value="Genomic_DNA"/>
</dbReference>
<accession>W5WC37</accession>
<dbReference type="KEGG" id="kal:KALB_4958"/>
<name>W5WC37_9PSEU</name>
<dbReference type="OrthoDB" id="964746at2"/>
<evidence type="ECO:0000313" key="2">
    <source>
        <dbReference type="Proteomes" id="UP000019225"/>
    </source>
</evidence>
<gene>
    <name evidence="1" type="ORF">KALB_4958</name>
</gene>
<dbReference type="Pfam" id="PF05119">
    <property type="entry name" value="Terminase_4"/>
    <property type="match status" value="1"/>
</dbReference>
<dbReference type="AlphaFoldDB" id="W5WC37"/>
<dbReference type="HOGENOM" id="CLU_107958_2_1_11"/>